<dbReference type="Proteomes" id="UP001597076">
    <property type="component" value="Unassembled WGS sequence"/>
</dbReference>
<protein>
    <recommendedName>
        <fullName evidence="4">DUF304 domain-containing protein</fullName>
    </recommendedName>
</protein>
<proteinExistence type="predicted"/>
<sequence length="253" mass="28686">MNRDDAYNEYTEKNSKTKWDRIHDLLVEYKRYIGITTGIIIIAGLAGWIDLPRLQFYHWFLLSSFGLGITIGSGAVLHELSDYLKDRRVRVMLAPVSSGVTDVIKIPRKTFGQFDVIGTTFPDRRLMTGGKILVARAIDFDRQIIVPAQEFDDEKYPDDLDIIGEDGDGSQVKKYRQALLDDARERHEITVDQEVIRESALGDAVDIYSKALRDVRDGDVEVEQMSDEQTEVQAEQIIQQAAESQQNSGDSNE</sequence>
<dbReference type="RefSeq" id="WP_390290783.1">
    <property type="nucleotide sequence ID" value="NZ_JBHUDI010000011.1"/>
</dbReference>
<accession>A0ABD6BKL0</accession>
<gene>
    <name evidence="2" type="ORF">ACFR99_18820</name>
</gene>
<feature type="transmembrane region" description="Helical" evidence="1">
    <location>
        <begin position="32"/>
        <end position="51"/>
    </location>
</feature>
<name>A0ABD6BKL0_9EURY</name>
<evidence type="ECO:0000313" key="3">
    <source>
        <dbReference type="Proteomes" id="UP001597076"/>
    </source>
</evidence>
<keyword evidence="3" id="KW-1185">Reference proteome</keyword>
<evidence type="ECO:0008006" key="4">
    <source>
        <dbReference type="Google" id="ProtNLM"/>
    </source>
</evidence>
<organism evidence="2 3">
    <name type="scientific">Haloarchaeobius amylolyticus</name>
    <dbReference type="NCBI Taxonomy" id="1198296"/>
    <lineage>
        <taxon>Archaea</taxon>
        <taxon>Methanobacteriati</taxon>
        <taxon>Methanobacteriota</taxon>
        <taxon>Stenosarchaea group</taxon>
        <taxon>Halobacteria</taxon>
        <taxon>Halobacteriales</taxon>
        <taxon>Halorubellaceae</taxon>
        <taxon>Haloarchaeobius</taxon>
    </lineage>
</organism>
<keyword evidence="1" id="KW-1133">Transmembrane helix</keyword>
<keyword evidence="1" id="KW-0472">Membrane</keyword>
<reference evidence="2 3" key="1">
    <citation type="journal article" date="2019" name="Int. J. Syst. Evol. Microbiol.">
        <title>The Global Catalogue of Microorganisms (GCM) 10K type strain sequencing project: providing services to taxonomists for standard genome sequencing and annotation.</title>
        <authorList>
            <consortium name="The Broad Institute Genomics Platform"/>
            <consortium name="The Broad Institute Genome Sequencing Center for Infectious Disease"/>
            <person name="Wu L."/>
            <person name="Ma J."/>
        </authorList>
    </citation>
    <scope>NUCLEOTIDE SEQUENCE [LARGE SCALE GENOMIC DNA]</scope>
    <source>
        <strain evidence="2 3">CGMCC 1.12230</strain>
    </source>
</reference>
<keyword evidence="1" id="KW-0812">Transmembrane</keyword>
<dbReference type="AlphaFoldDB" id="A0ABD6BKL0"/>
<evidence type="ECO:0000313" key="2">
    <source>
        <dbReference type="EMBL" id="MFD1565587.1"/>
    </source>
</evidence>
<evidence type="ECO:0000256" key="1">
    <source>
        <dbReference type="SAM" id="Phobius"/>
    </source>
</evidence>
<dbReference type="EMBL" id="JBHUDI010000011">
    <property type="protein sequence ID" value="MFD1565587.1"/>
    <property type="molecule type" value="Genomic_DNA"/>
</dbReference>
<feature type="transmembrane region" description="Helical" evidence="1">
    <location>
        <begin position="57"/>
        <end position="78"/>
    </location>
</feature>
<comment type="caution">
    <text evidence="2">The sequence shown here is derived from an EMBL/GenBank/DDBJ whole genome shotgun (WGS) entry which is preliminary data.</text>
</comment>